<protein>
    <recommendedName>
        <fullName evidence="1">Helix-turn-helix domain-containing protein</fullName>
    </recommendedName>
</protein>
<dbReference type="RefSeq" id="WP_225270529.1">
    <property type="nucleotide sequence ID" value="NZ_CP084058.1"/>
</dbReference>
<accession>A0A1M4DX60</accession>
<dbReference type="EMBL" id="LT559118">
    <property type="protein sequence ID" value="SBO91131.1"/>
    <property type="molecule type" value="Genomic_DNA"/>
</dbReference>
<evidence type="ECO:0000259" key="1">
    <source>
        <dbReference type="Pfam" id="PF12728"/>
    </source>
</evidence>
<reference evidence="2" key="1">
    <citation type="submission" date="2016-04" db="EMBL/GenBank/DDBJ databases">
        <authorList>
            <person name="Evans L.H."/>
            <person name="Alamgir A."/>
            <person name="Owens N."/>
            <person name="Weber N.D."/>
            <person name="Virtaneva K."/>
            <person name="Barbian K."/>
            <person name="Babar A."/>
            <person name="Rosenke K."/>
        </authorList>
    </citation>
    <scope>NUCLEOTIDE SEQUENCE</scope>
    <source>
        <strain evidence="2">Nono1</strain>
    </source>
</reference>
<gene>
    <name evidence="2" type="ORF">BN4615_P645</name>
</gene>
<dbReference type="Pfam" id="PF12728">
    <property type="entry name" value="HTH_17"/>
    <property type="match status" value="1"/>
</dbReference>
<evidence type="ECO:0000313" key="2">
    <source>
        <dbReference type="EMBL" id="SBO91131.1"/>
    </source>
</evidence>
<sequence length="73" mass="8301">MTTSTPDSVRLTDTQLYRVTDAMRLLRMSRTVIYDQIRTGRLRSVKQGRARLITASAIRAYIALLEKEAEEAA</sequence>
<feature type="domain" description="Helix-turn-helix" evidence="1">
    <location>
        <begin position="16"/>
        <end position="63"/>
    </location>
</feature>
<name>A0A1M4DX60_9ACTN</name>
<dbReference type="InterPro" id="IPR041657">
    <property type="entry name" value="HTH_17"/>
</dbReference>
<dbReference type="AlphaFoldDB" id="A0A1M4DX60"/>
<organism evidence="2">
    <name type="scientific">Nonomuraea gerenzanensis</name>
    <dbReference type="NCBI Taxonomy" id="93944"/>
    <lineage>
        <taxon>Bacteria</taxon>
        <taxon>Bacillati</taxon>
        <taxon>Actinomycetota</taxon>
        <taxon>Actinomycetes</taxon>
        <taxon>Streptosporangiales</taxon>
        <taxon>Streptosporangiaceae</taxon>
        <taxon>Nonomuraea</taxon>
    </lineage>
</organism>
<proteinExistence type="predicted"/>